<evidence type="ECO:0000313" key="6">
    <source>
        <dbReference type="Proteomes" id="UP001274896"/>
    </source>
</evidence>
<protein>
    <recommendedName>
        <fullName evidence="4">Menorin-like domain-containing protein</fullName>
    </recommendedName>
</protein>
<keyword evidence="2" id="KW-0175">Coiled coil</keyword>
<name>A0AAE0URE3_9TELE</name>
<gene>
    <name evidence="5" type="ORF">QTP70_014194</name>
</gene>
<comment type="similarity">
    <text evidence="1">Belongs to the menorin family.</text>
</comment>
<feature type="domain" description="Menorin-like" evidence="4">
    <location>
        <begin position="503"/>
        <end position="734"/>
    </location>
</feature>
<dbReference type="Proteomes" id="UP001274896">
    <property type="component" value="Unassembled WGS sequence"/>
</dbReference>
<comment type="caution">
    <text evidence="5">The sequence shown here is derived from an EMBL/GenBank/DDBJ whole genome shotgun (WGS) entry which is preliminary data.</text>
</comment>
<evidence type="ECO:0000313" key="5">
    <source>
        <dbReference type="EMBL" id="KAK3514322.1"/>
    </source>
</evidence>
<evidence type="ECO:0000256" key="3">
    <source>
        <dbReference type="SAM" id="MobiDB-lite"/>
    </source>
</evidence>
<evidence type="ECO:0000256" key="1">
    <source>
        <dbReference type="ARBA" id="ARBA00044953"/>
    </source>
</evidence>
<organism evidence="5 6">
    <name type="scientific">Hemibagrus guttatus</name>
    <dbReference type="NCBI Taxonomy" id="175788"/>
    <lineage>
        <taxon>Eukaryota</taxon>
        <taxon>Metazoa</taxon>
        <taxon>Chordata</taxon>
        <taxon>Craniata</taxon>
        <taxon>Vertebrata</taxon>
        <taxon>Euteleostomi</taxon>
        <taxon>Actinopterygii</taxon>
        <taxon>Neopterygii</taxon>
        <taxon>Teleostei</taxon>
        <taxon>Ostariophysi</taxon>
        <taxon>Siluriformes</taxon>
        <taxon>Bagridae</taxon>
        <taxon>Hemibagrus</taxon>
    </lineage>
</organism>
<accession>A0AAE0URE3</accession>
<dbReference type="GO" id="GO:2000146">
    <property type="term" value="P:negative regulation of cell motility"/>
    <property type="evidence" value="ECO:0007669"/>
    <property type="project" value="TreeGrafter"/>
</dbReference>
<dbReference type="GO" id="GO:0035024">
    <property type="term" value="P:negative regulation of Rho protein signal transduction"/>
    <property type="evidence" value="ECO:0007669"/>
    <property type="project" value="TreeGrafter"/>
</dbReference>
<sequence length="748" mass="84686">MMHANREQASTTDLAPEDDMAEGDLGDGTRSVSGSRRSRNRSKGDFVDLPPNMKPFKRGSEGSDGSFSWTSCSAMYTAFRKELDAERISQWRIRDSEISAGESSETLQRRLQEVTEEVELLRTELEVTHRHLEGKHEALRILQGQAILDKATSHTKILLQKSEERTKALEKEVNALQWEITFNQVKFKNVEQEWELKYNRVCAENLALSKALDEKLEQFQELHRQNVSLSQQCLELLGLLSARERRDFQKTQPPCSQSREGTALELAVYGACKCSSGAGEPCSCAKSAAASRKQVLQLKQELELQRRRKDEAFVMVDAFRIAFEQQLRRGSEKVLQLAESDTHSPERDITVILMYLHFTGKQGSAGMTQVLKRFLPSLREGKVLSNPKDTLQLLLDLLSDKEEALAHQRKVSYMLAQRYEDLEKCLQAQLKDLDMSHNGAEFKLDRSRCTVDSKADHLSCPCDNIPLVMEENEEKTRVSAAAGPMPDQTLDYFLKKGTLKDHDAADVQWYHAANSKDKITEALRDSTQMIEADVLLRGRDPKEPIMAHPPDNDSDITLRDWLAMVVNSEKGIKLDFKSLEAVLESMALLDKVRDQLKGPVWINADILPGPGGTATPLDAQAFLQAVAMKADGDVLSLGWTTGWSPDTDNPGYSWEMVRQMEAVCKNLTQPVTFPVRAALLPQSFAQFQWLLQQSDRYTLTIWTGQSDVLNVEDLLPYRQNFSKSRIYYDLLENQIIKFKSLPGYTMSR</sequence>
<dbReference type="GO" id="GO:0005737">
    <property type="term" value="C:cytoplasm"/>
    <property type="evidence" value="ECO:0007669"/>
    <property type="project" value="TreeGrafter"/>
</dbReference>
<keyword evidence="6" id="KW-1185">Reference proteome</keyword>
<dbReference type="Pfam" id="PF10223">
    <property type="entry name" value="Menorin_N"/>
    <property type="match status" value="1"/>
</dbReference>
<proteinExistence type="inferred from homology"/>
<dbReference type="PANTHER" id="PTHR28616">
    <property type="entry name" value="COILED-COIL DOMAIN-CONTAINING PROTEIN 125"/>
    <property type="match status" value="1"/>
</dbReference>
<dbReference type="EMBL" id="JAUCMX010000021">
    <property type="protein sequence ID" value="KAK3514322.1"/>
    <property type="molecule type" value="Genomic_DNA"/>
</dbReference>
<reference evidence="5" key="1">
    <citation type="submission" date="2023-06" db="EMBL/GenBank/DDBJ databases">
        <title>Male Hemibagrus guttatus genome.</title>
        <authorList>
            <person name="Bian C."/>
        </authorList>
    </citation>
    <scope>NUCLEOTIDE SEQUENCE</scope>
    <source>
        <strain evidence="5">Male_cb2023</strain>
        <tissue evidence="5">Muscle</tissue>
    </source>
</reference>
<dbReference type="InterPro" id="IPR019356">
    <property type="entry name" value="Menorin_dom"/>
</dbReference>
<dbReference type="InterPro" id="IPR034608">
    <property type="entry name" value="CCDC125"/>
</dbReference>
<dbReference type="AlphaFoldDB" id="A0AAE0URE3"/>
<feature type="coiled-coil region" evidence="2">
    <location>
        <begin position="104"/>
        <end position="131"/>
    </location>
</feature>
<dbReference type="PANTHER" id="PTHR28616:SF1">
    <property type="entry name" value="COILED-COIL DOMAIN-CONTAINING PROTEIN 125"/>
    <property type="match status" value="1"/>
</dbReference>
<evidence type="ECO:0000259" key="4">
    <source>
        <dbReference type="Pfam" id="PF10223"/>
    </source>
</evidence>
<evidence type="ECO:0000256" key="2">
    <source>
        <dbReference type="SAM" id="Coils"/>
    </source>
</evidence>
<feature type="region of interest" description="Disordered" evidence="3">
    <location>
        <begin position="1"/>
        <end position="65"/>
    </location>
</feature>
<feature type="compositionally biased region" description="Acidic residues" evidence="3">
    <location>
        <begin position="15"/>
        <end position="25"/>
    </location>
</feature>